<keyword evidence="2" id="KW-0456">Lyase</keyword>
<reference evidence="4 5" key="1">
    <citation type="submission" date="2016-05" db="EMBL/GenBank/DDBJ databases">
        <title>Pathogenic, phenotypic and molecular characterisation of Xanthomonas nasturtii sp. nov. and Xanthomonas floridensis sp. nov., new species of Xanthomonas associated with watercress production in Florida.</title>
        <authorList>
            <person name="Vicente J.G."/>
            <person name="Rothwell S."/>
            <person name="Holub E.B."/>
            <person name="Studholme D.J."/>
        </authorList>
    </citation>
    <scope>NUCLEOTIDE SEQUENCE [LARGE SCALE GENOMIC DNA]</scope>
    <source>
        <strain evidence="4 5">WHRI 8848</strain>
    </source>
</reference>
<dbReference type="PANTHER" id="PTHR33254:SF29">
    <property type="entry name" value="REGULATOR OF RIBONUCLEASE ACTIVITY A"/>
    <property type="match status" value="1"/>
</dbReference>
<comment type="function">
    <text evidence="2">Catalyzes the aldol cleavage of 4-hydroxy-4-methyl-2-oxoglutarate (HMG) into 2 molecules of pyruvate. Also contains a secondary oxaloacetate (OAA) decarboxylase activity due to the common pyruvate enolate transition state formed following C-C bond cleavage in the retro-aldol and decarboxylation reactions.</text>
</comment>
<dbReference type="InterPro" id="IPR010203">
    <property type="entry name" value="RraA"/>
</dbReference>
<comment type="subunit">
    <text evidence="2">Homotrimer.</text>
</comment>
<dbReference type="Pfam" id="PF03737">
    <property type="entry name" value="RraA-like"/>
    <property type="match status" value="1"/>
</dbReference>
<dbReference type="Proteomes" id="UP000077659">
    <property type="component" value="Unassembled WGS sequence"/>
</dbReference>
<evidence type="ECO:0000313" key="5">
    <source>
        <dbReference type="Proteomes" id="UP000077659"/>
    </source>
</evidence>
<dbReference type="GO" id="GO:0008948">
    <property type="term" value="F:oxaloacetate decarboxylase activity"/>
    <property type="evidence" value="ECO:0007669"/>
    <property type="project" value="UniProtKB-EC"/>
</dbReference>
<dbReference type="SUPFAM" id="SSF89562">
    <property type="entry name" value="RraA-like"/>
    <property type="match status" value="1"/>
</dbReference>
<comment type="similarity">
    <text evidence="2">Belongs to the class II aldolase/RraA-like family.</text>
</comment>
<dbReference type="Proteomes" id="UP001303614">
    <property type="component" value="Unassembled WGS sequence"/>
</dbReference>
<evidence type="ECO:0000256" key="2">
    <source>
        <dbReference type="RuleBase" id="RU004338"/>
    </source>
</evidence>
<gene>
    <name evidence="3" type="primary">rraA</name>
    <name evidence="4" type="ORF">A7D17_14075</name>
    <name evidence="3" type="ORF">VB146_13430</name>
</gene>
<sequence>MTWTTPDLCDRFPEVSIAEPLFRHFGGRDVFSGPIATVRCFEDNSRVRELAATPGDGRVLVVDGQGSLKYALLGDQIAAQAVANGWAGVLIHGCVRDVEILGSLPLGVLALAACPRRTERRDLGDVDVPVNFAGVAFVPGHWLYADRNGVLVTPLPLSPDSAGGLV</sequence>
<dbReference type="NCBIfam" id="TIGR01935">
    <property type="entry name" value="NOT-MenG"/>
    <property type="match status" value="1"/>
</dbReference>
<dbReference type="InterPro" id="IPR005493">
    <property type="entry name" value="RraA/RraA-like"/>
</dbReference>
<feature type="binding site" evidence="1">
    <location>
        <position position="96"/>
    </location>
    <ligand>
        <name>substrate</name>
    </ligand>
</feature>
<dbReference type="Gene3D" id="3.50.30.40">
    <property type="entry name" value="Ribonuclease E inhibitor RraA/RraA-like"/>
    <property type="match status" value="1"/>
</dbReference>
<accession>A0A1A9MD42</accession>
<keyword evidence="1 2" id="KW-0479">Metal-binding</keyword>
<evidence type="ECO:0000313" key="3">
    <source>
        <dbReference type="EMBL" id="MEA5124836.1"/>
    </source>
</evidence>
<comment type="catalytic activity">
    <reaction evidence="2">
        <text>oxaloacetate + H(+) = pyruvate + CO2</text>
        <dbReference type="Rhea" id="RHEA:15641"/>
        <dbReference type="ChEBI" id="CHEBI:15361"/>
        <dbReference type="ChEBI" id="CHEBI:15378"/>
        <dbReference type="ChEBI" id="CHEBI:16452"/>
        <dbReference type="ChEBI" id="CHEBI:16526"/>
        <dbReference type="EC" id="4.1.1.112"/>
    </reaction>
</comment>
<dbReference type="PANTHER" id="PTHR33254">
    <property type="entry name" value="4-HYDROXY-4-METHYL-2-OXOGLUTARATE ALDOLASE 3-RELATED"/>
    <property type="match status" value="1"/>
</dbReference>
<dbReference type="EMBL" id="JAYFSO010000016">
    <property type="protein sequence ID" value="MEA5124836.1"/>
    <property type="molecule type" value="Genomic_DNA"/>
</dbReference>
<dbReference type="NCBIfam" id="NF006875">
    <property type="entry name" value="PRK09372.1"/>
    <property type="match status" value="1"/>
</dbReference>
<protein>
    <recommendedName>
        <fullName evidence="2">4-hydroxy-4-methyl-2-oxoglutarate aldolase</fullName>
        <shortName evidence="2">HMG aldolase</shortName>
        <ecNumber evidence="2">4.1.1.112</ecNumber>
        <ecNumber evidence="2">4.1.3.17</ecNumber>
    </recommendedName>
    <alternativeName>
        <fullName evidence="2">Oxaloacetate decarboxylase</fullName>
    </alternativeName>
</protein>
<dbReference type="STRING" id="1843580.A7D17_14075"/>
<dbReference type="AlphaFoldDB" id="A0A1A9MD42"/>
<reference evidence="3 6" key="2">
    <citation type="submission" date="2023-12" db="EMBL/GenBank/DDBJ databases">
        <title>Genome sequencing of Xanthomonas floridensis.</title>
        <authorList>
            <person name="Greer S."/>
            <person name="Harrison J."/>
            <person name="Grant M."/>
            <person name="Vicente J."/>
            <person name="Studholme D."/>
        </authorList>
    </citation>
    <scope>NUCLEOTIDE SEQUENCE [LARGE SCALE GENOMIC DNA]</scope>
    <source>
        <strain evidence="3 6">WHRI 8848</strain>
    </source>
</reference>
<comment type="caution">
    <text evidence="4">The sequence shown here is derived from an EMBL/GenBank/DDBJ whole genome shotgun (WGS) entry which is preliminary data.</text>
</comment>
<dbReference type="GO" id="GO:0008428">
    <property type="term" value="F:ribonuclease inhibitor activity"/>
    <property type="evidence" value="ECO:0007669"/>
    <property type="project" value="InterPro"/>
</dbReference>
<proteinExistence type="inferred from homology"/>
<dbReference type="EMBL" id="LXNG01000009">
    <property type="protein sequence ID" value="OAG68453.1"/>
    <property type="molecule type" value="Genomic_DNA"/>
</dbReference>
<keyword evidence="6" id="KW-1185">Reference proteome</keyword>
<dbReference type="InterPro" id="IPR036704">
    <property type="entry name" value="RraA/RraA-like_sf"/>
</dbReference>
<keyword evidence="1" id="KW-0460">Magnesium</keyword>
<dbReference type="RefSeq" id="WP_064508308.1">
    <property type="nucleotide sequence ID" value="NZ_JAYFSN010000014.1"/>
</dbReference>
<evidence type="ECO:0000256" key="1">
    <source>
        <dbReference type="PIRSR" id="PIRSR605493-1"/>
    </source>
</evidence>
<comment type="catalytic activity">
    <reaction evidence="2">
        <text>4-hydroxy-4-methyl-2-oxoglutarate = 2 pyruvate</text>
        <dbReference type="Rhea" id="RHEA:22748"/>
        <dbReference type="ChEBI" id="CHEBI:15361"/>
        <dbReference type="ChEBI" id="CHEBI:58276"/>
        <dbReference type="EC" id="4.1.3.17"/>
    </reaction>
</comment>
<dbReference type="GO" id="GO:0046872">
    <property type="term" value="F:metal ion binding"/>
    <property type="evidence" value="ECO:0007669"/>
    <property type="project" value="UniProtKB-KW"/>
</dbReference>
<feature type="binding site" evidence="1">
    <location>
        <position position="97"/>
    </location>
    <ligand>
        <name>Mg(2+)</name>
        <dbReference type="ChEBI" id="CHEBI:18420"/>
    </ligand>
</feature>
<dbReference type="OrthoDB" id="943692at2"/>
<dbReference type="GO" id="GO:0051252">
    <property type="term" value="P:regulation of RNA metabolic process"/>
    <property type="evidence" value="ECO:0007669"/>
    <property type="project" value="InterPro"/>
</dbReference>
<dbReference type="EC" id="4.1.3.17" evidence="2"/>
<comment type="cofactor">
    <cofactor evidence="2">
        <name>a divalent metal cation</name>
        <dbReference type="ChEBI" id="CHEBI:60240"/>
    </cofactor>
</comment>
<evidence type="ECO:0000313" key="4">
    <source>
        <dbReference type="EMBL" id="OAG68453.1"/>
    </source>
</evidence>
<evidence type="ECO:0000313" key="6">
    <source>
        <dbReference type="Proteomes" id="UP001303614"/>
    </source>
</evidence>
<dbReference type="CDD" id="cd16841">
    <property type="entry name" value="RraA_family"/>
    <property type="match status" value="1"/>
</dbReference>
<comment type="cofactor">
    <cofactor evidence="1">
        <name>Mg(2+)</name>
        <dbReference type="ChEBI" id="CHEBI:18420"/>
    </cofactor>
</comment>
<feature type="binding site" evidence="1">
    <location>
        <begin position="74"/>
        <end position="77"/>
    </location>
    <ligand>
        <name>substrate</name>
    </ligand>
</feature>
<organism evidence="4 5">
    <name type="scientific">Xanthomonas floridensis</name>
    <dbReference type="NCBI Taxonomy" id="1843580"/>
    <lineage>
        <taxon>Bacteria</taxon>
        <taxon>Pseudomonadati</taxon>
        <taxon>Pseudomonadota</taxon>
        <taxon>Gammaproteobacteria</taxon>
        <taxon>Lysobacterales</taxon>
        <taxon>Lysobacteraceae</taxon>
        <taxon>Xanthomonas</taxon>
    </lineage>
</organism>
<dbReference type="EC" id="4.1.1.112" evidence="2"/>
<dbReference type="GO" id="GO:0047443">
    <property type="term" value="F:4-hydroxy-4-methyl-2-oxoglutarate aldolase activity"/>
    <property type="evidence" value="ECO:0007669"/>
    <property type="project" value="UniProtKB-EC"/>
</dbReference>
<name>A0A1A9MD42_9XANT</name>